<accession>A0A0K1PXJ7</accession>
<dbReference type="KEGG" id="llu:AKJ09_04891"/>
<dbReference type="AlphaFoldDB" id="A0A0K1PXJ7"/>
<reference evidence="2 3" key="1">
    <citation type="submission" date="2015-08" db="EMBL/GenBank/DDBJ databases">
        <authorList>
            <person name="Babu N.S."/>
            <person name="Beckwith C.J."/>
            <person name="Beseler K.G."/>
            <person name="Brison A."/>
            <person name="Carone J.V."/>
            <person name="Caskin T.P."/>
            <person name="Diamond M."/>
            <person name="Durham M.E."/>
            <person name="Foxe J.M."/>
            <person name="Go M."/>
            <person name="Henderson B.A."/>
            <person name="Jones I.B."/>
            <person name="McGettigan J.A."/>
            <person name="Micheletti S.J."/>
            <person name="Nasrallah M.E."/>
            <person name="Ortiz D."/>
            <person name="Piller C.R."/>
            <person name="Privatt S.R."/>
            <person name="Schneider S.L."/>
            <person name="Sharp S."/>
            <person name="Smith T.C."/>
            <person name="Stanton J.D."/>
            <person name="Ullery H.E."/>
            <person name="Wilson R.J."/>
            <person name="Serrano M.G."/>
            <person name="Buck G."/>
            <person name="Lee V."/>
            <person name="Wang Y."/>
            <person name="Carvalho R."/>
            <person name="Voegtly L."/>
            <person name="Shi R."/>
            <person name="Duckworth R."/>
            <person name="Johnson A."/>
            <person name="Loviza R."/>
            <person name="Walstead R."/>
            <person name="Shah Z."/>
            <person name="Kiflezghi M."/>
            <person name="Wade K."/>
            <person name="Ball S.L."/>
            <person name="Bradley K.W."/>
            <person name="Asai D.J."/>
            <person name="Bowman C.A."/>
            <person name="Russell D.A."/>
            <person name="Pope W.H."/>
            <person name="Jacobs-Sera D."/>
            <person name="Hendrix R.W."/>
            <person name="Hatfull G.F."/>
        </authorList>
    </citation>
    <scope>NUCLEOTIDE SEQUENCE [LARGE SCALE GENOMIC DNA]</scope>
    <source>
        <strain evidence="2 3">DSM 27648</strain>
    </source>
</reference>
<dbReference type="Proteomes" id="UP000064967">
    <property type="component" value="Chromosome"/>
</dbReference>
<feature type="transmembrane region" description="Helical" evidence="1">
    <location>
        <begin position="20"/>
        <end position="40"/>
    </location>
</feature>
<keyword evidence="3" id="KW-1185">Reference proteome</keyword>
<keyword evidence="1" id="KW-0472">Membrane</keyword>
<keyword evidence="1" id="KW-1133">Transmembrane helix</keyword>
<gene>
    <name evidence="2" type="ORF">AKJ09_04891</name>
</gene>
<dbReference type="EMBL" id="CP012333">
    <property type="protein sequence ID" value="AKU98227.1"/>
    <property type="molecule type" value="Genomic_DNA"/>
</dbReference>
<name>A0A0K1PXJ7_9BACT</name>
<keyword evidence="1" id="KW-0812">Transmembrane</keyword>
<protein>
    <submittedName>
        <fullName evidence="2">Uncharacterized protein</fullName>
    </submittedName>
</protein>
<proteinExistence type="predicted"/>
<evidence type="ECO:0000313" key="2">
    <source>
        <dbReference type="EMBL" id="AKU98227.1"/>
    </source>
</evidence>
<evidence type="ECO:0000313" key="3">
    <source>
        <dbReference type="Proteomes" id="UP000064967"/>
    </source>
</evidence>
<sequence>MHRTTVLEACAFSGRFLDALTVLVCSFLRLFVIGLVIWQVSLEFRE</sequence>
<dbReference type="STRING" id="1391654.AKJ09_04891"/>
<evidence type="ECO:0000256" key="1">
    <source>
        <dbReference type="SAM" id="Phobius"/>
    </source>
</evidence>
<organism evidence="2 3">
    <name type="scientific">Labilithrix luteola</name>
    <dbReference type="NCBI Taxonomy" id="1391654"/>
    <lineage>
        <taxon>Bacteria</taxon>
        <taxon>Pseudomonadati</taxon>
        <taxon>Myxococcota</taxon>
        <taxon>Polyangia</taxon>
        <taxon>Polyangiales</taxon>
        <taxon>Labilitrichaceae</taxon>
        <taxon>Labilithrix</taxon>
    </lineage>
</organism>